<name>A0A1Q9F327_SYMMI</name>
<protein>
    <submittedName>
        <fullName evidence="1">Uncharacterized protein</fullName>
    </submittedName>
</protein>
<keyword evidence="2" id="KW-1185">Reference proteome</keyword>
<proteinExistence type="predicted"/>
<evidence type="ECO:0000313" key="1">
    <source>
        <dbReference type="EMBL" id="OLQ14095.1"/>
    </source>
</evidence>
<dbReference type="Proteomes" id="UP000186817">
    <property type="component" value="Unassembled WGS sequence"/>
</dbReference>
<gene>
    <name evidence="1" type="ORF">AK812_SmicGene1883</name>
</gene>
<sequence>MSSPTAPGVRCPGGSSEAETALAAQLRLPARPIDDWPEDHCVLPGCRFSFLPAKYRAPVALPPMKVVKAVSEPKLGLGRRKRKSAKCQELPVPEGVPGCYGDFCRAEFRFPNSLKDIQLLDDAWTRQGRELCSKKVSLFSDVTLGPVLEPEELVACLEHEREPGEKPSKGQEPVPQARRRFVADPLPGRVCFSVIMEARSHPTLCGWLEGFSWRLDPKDAVTVTNAAAKLQTDEQQGGGCVSKRMDRSLAGFRYRLKEVPVCRSCASVYRILHDVISMIRVQRKDLWAARELRRKRQEEEEERERIKQAEIERMLTYQRQRASRSSPRPKAASVMLRQSLFLEPDVQEFLRLIPDSPSAGTQKSKDLDGYLVAAADVPGLVELEELVLTRTGSRPGDSLSDLVFSFLFSKVLTQVRASLQDKGILACVPYDPAMDGQLHQLEHVPASSLTVSDATWMDDLSMFVMSRNATTLLADLTSGASTFLDACLQRALVPNLSRGKTEAMVQLHGKGTRRAKQEIFGEFNGAIPLTCRLWTHARLRVVPAYKHLGGFLQHGGGLRQEVSFRVAQAWDAFNRRKKKVFKTPLVSLADKATLFQSLIATVLFHGAGTWTGIEGQHLDKLDAAMRQMACQMQAPTVSLADAWHLGHSQVLARVGLPSAATCLHVARLHYLLACVCLHVPELWALAHWERDWLATVRESVEWLWQQVDGGRHFPDWTKGAVLPVDLVSQHDTQEVWFEKRGGWRKDCSVRAAFDTTPRPFACADIYTIRPFAGEALQASRTESTQRQGKDQVNDDVDDELDRPSAEVLDCLGLLHLEELDLVSEQDEASLDFLLRASEWVCAVDFAEWLVPTPPGVRDNANTFRQGVASLSILEALQLACDILRFCLRLWSRGIRACLTCPAAAGEDVRLLTRPPAFRAVAEPLGEELETDTQQLRRSIRNCEKKQSKPVMQQISDSCIAMTDGFLPPTKPAPGLEEWRQRLEAAFRRSATAPALASLVPESTRASECSGQDGPDGASSACDQLDESPDFAEGLPVPDTQWEEDFRAELYRLDLERLESEQRLQAQQLEELERLPALQGGVSPELQLCRESVSALRQAHQELRSELAAVVRALPASQQDATTGCQLL</sequence>
<evidence type="ECO:0000313" key="2">
    <source>
        <dbReference type="Proteomes" id="UP000186817"/>
    </source>
</evidence>
<dbReference type="AlphaFoldDB" id="A0A1Q9F327"/>
<accession>A0A1Q9F327</accession>
<organism evidence="1 2">
    <name type="scientific">Symbiodinium microadriaticum</name>
    <name type="common">Dinoflagellate</name>
    <name type="synonym">Zooxanthella microadriatica</name>
    <dbReference type="NCBI Taxonomy" id="2951"/>
    <lineage>
        <taxon>Eukaryota</taxon>
        <taxon>Sar</taxon>
        <taxon>Alveolata</taxon>
        <taxon>Dinophyceae</taxon>
        <taxon>Suessiales</taxon>
        <taxon>Symbiodiniaceae</taxon>
        <taxon>Symbiodinium</taxon>
    </lineage>
</organism>
<comment type="caution">
    <text evidence="1">The sequence shown here is derived from an EMBL/GenBank/DDBJ whole genome shotgun (WGS) entry which is preliminary data.</text>
</comment>
<dbReference type="OrthoDB" id="431674at2759"/>
<dbReference type="EMBL" id="LSRX01000020">
    <property type="protein sequence ID" value="OLQ14095.1"/>
    <property type="molecule type" value="Genomic_DNA"/>
</dbReference>
<reference evidence="1 2" key="1">
    <citation type="submission" date="2016-02" db="EMBL/GenBank/DDBJ databases">
        <title>Genome analysis of coral dinoflagellate symbionts highlights evolutionary adaptations to a symbiotic lifestyle.</title>
        <authorList>
            <person name="Aranda M."/>
            <person name="Li Y."/>
            <person name="Liew Y.J."/>
            <person name="Baumgarten S."/>
            <person name="Simakov O."/>
            <person name="Wilson M."/>
            <person name="Piel J."/>
            <person name="Ashoor H."/>
            <person name="Bougouffa S."/>
            <person name="Bajic V.B."/>
            <person name="Ryu T."/>
            <person name="Ravasi T."/>
            <person name="Bayer T."/>
            <person name="Micklem G."/>
            <person name="Kim H."/>
            <person name="Bhak J."/>
            <person name="Lajeunesse T.C."/>
            <person name="Voolstra C.R."/>
        </authorList>
    </citation>
    <scope>NUCLEOTIDE SEQUENCE [LARGE SCALE GENOMIC DNA]</scope>
    <source>
        <strain evidence="1 2">CCMP2467</strain>
    </source>
</reference>